<dbReference type="PANTHER" id="PTHR42708">
    <property type="entry name" value="ATP/GTP-BINDING PROTEIN-RELATED"/>
    <property type="match status" value="1"/>
</dbReference>
<protein>
    <submittedName>
        <fullName evidence="5">ATP-binding protein</fullName>
    </submittedName>
</protein>
<keyword evidence="4" id="KW-0342">GTP-binding</keyword>
<sequence>MPVSYDSPADPATAPHGAALRHVGGPAVLKILIAGGFGVGKTTTVGAVSEIEPVSTEEYLTQASAPTDSLDGVETKKTTTVAFDFGRISFDLPIPMELMLFGTPGQDRFIESLWYDLASGAVGAVVLADTRRLETSFDVVTFCERARLPFIVAVNEFDGAHRYPVNEVRQAFALSIHIPVVTFDARVSTSVAKVLLRLVDHALSQITADPTHPTAPTLMDAR</sequence>
<dbReference type="Pfam" id="PF03029">
    <property type="entry name" value="ATP_bind_1"/>
    <property type="match status" value="1"/>
</dbReference>
<dbReference type="PANTHER" id="PTHR42708:SF1">
    <property type="entry name" value="GLIDING MOTILITY PROTEIN MGLA"/>
    <property type="match status" value="1"/>
</dbReference>
<organism evidence="5 6">
    <name type="scientific">Streptomyces hygroscopicus</name>
    <dbReference type="NCBI Taxonomy" id="1912"/>
    <lineage>
        <taxon>Bacteria</taxon>
        <taxon>Bacillati</taxon>
        <taxon>Actinomycetota</taxon>
        <taxon>Actinomycetes</taxon>
        <taxon>Kitasatosporales</taxon>
        <taxon>Streptomycetaceae</taxon>
        <taxon>Streptomyces</taxon>
        <taxon>Streptomyces violaceusniger group</taxon>
    </lineage>
</organism>
<evidence type="ECO:0000256" key="3">
    <source>
        <dbReference type="ARBA" id="ARBA00022801"/>
    </source>
</evidence>
<gene>
    <name evidence="5" type="ORF">TPA0910_29920</name>
</gene>
<reference evidence="5" key="1">
    <citation type="submission" date="2024-05" db="EMBL/GenBank/DDBJ databases">
        <title>Whole genome shotgun sequence of Streptomyces hygroscopicus NBRC 113678.</title>
        <authorList>
            <person name="Komaki H."/>
            <person name="Tamura T."/>
        </authorList>
    </citation>
    <scope>NUCLEOTIDE SEQUENCE</scope>
    <source>
        <strain evidence="5">N11-34</strain>
    </source>
</reference>
<comment type="caution">
    <text evidence="5">The sequence shown here is derived from an EMBL/GenBank/DDBJ whole genome shotgun (WGS) entry which is preliminary data.</text>
</comment>
<comment type="similarity">
    <text evidence="1">Belongs to the GPN-loop GTPase family.</text>
</comment>
<evidence type="ECO:0000256" key="4">
    <source>
        <dbReference type="ARBA" id="ARBA00023134"/>
    </source>
</evidence>
<keyword evidence="2" id="KW-0547">Nucleotide-binding</keyword>
<dbReference type="InterPro" id="IPR027417">
    <property type="entry name" value="P-loop_NTPase"/>
</dbReference>
<dbReference type="InterPro" id="IPR052705">
    <property type="entry name" value="Gliding_Motility_GTPase"/>
</dbReference>
<dbReference type="SUPFAM" id="SSF52540">
    <property type="entry name" value="P-loop containing nucleoside triphosphate hydrolases"/>
    <property type="match status" value="1"/>
</dbReference>
<evidence type="ECO:0000256" key="2">
    <source>
        <dbReference type="ARBA" id="ARBA00022741"/>
    </source>
</evidence>
<name>A0ABQ3TYV7_STRHY</name>
<keyword evidence="5" id="KW-0067">ATP-binding</keyword>
<dbReference type="EMBL" id="BNEK01000003">
    <property type="protein sequence ID" value="GHJ28559.1"/>
    <property type="molecule type" value="Genomic_DNA"/>
</dbReference>
<dbReference type="CDD" id="cd00882">
    <property type="entry name" value="Ras_like_GTPase"/>
    <property type="match status" value="1"/>
</dbReference>
<evidence type="ECO:0000313" key="5">
    <source>
        <dbReference type="EMBL" id="GHJ28559.1"/>
    </source>
</evidence>
<dbReference type="GO" id="GO:0005524">
    <property type="term" value="F:ATP binding"/>
    <property type="evidence" value="ECO:0007669"/>
    <property type="project" value="UniProtKB-KW"/>
</dbReference>
<evidence type="ECO:0000256" key="1">
    <source>
        <dbReference type="ARBA" id="ARBA00005290"/>
    </source>
</evidence>
<keyword evidence="3" id="KW-0378">Hydrolase</keyword>
<dbReference type="Proteomes" id="UP001054854">
    <property type="component" value="Unassembled WGS sequence"/>
</dbReference>
<dbReference type="Gene3D" id="3.40.50.300">
    <property type="entry name" value="P-loop containing nucleotide triphosphate hydrolases"/>
    <property type="match status" value="1"/>
</dbReference>
<accession>A0ABQ3TYV7</accession>
<keyword evidence="6" id="KW-1185">Reference proteome</keyword>
<dbReference type="RefSeq" id="WP_372498921.1">
    <property type="nucleotide sequence ID" value="NZ_BNEK01000003.1"/>
</dbReference>
<evidence type="ECO:0000313" key="6">
    <source>
        <dbReference type="Proteomes" id="UP001054854"/>
    </source>
</evidence>
<dbReference type="InterPro" id="IPR004130">
    <property type="entry name" value="Gpn"/>
</dbReference>
<proteinExistence type="inferred from homology"/>